<evidence type="ECO:0000256" key="5">
    <source>
        <dbReference type="ARBA" id="ARBA00022917"/>
    </source>
</evidence>
<proteinExistence type="inferred from homology"/>
<dbReference type="GO" id="GO:0050560">
    <property type="term" value="F:aspartate-tRNA(Asn) ligase activity"/>
    <property type="evidence" value="ECO:0007669"/>
    <property type="project" value="UniProtKB-EC"/>
</dbReference>
<keyword evidence="5 7" id="KW-0648">Protein biosynthesis</keyword>
<comment type="subcellular location">
    <subcellularLocation>
        <location evidence="7">Cytoplasm</location>
    </subcellularLocation>
</comment>
<name>A0A8J6Y425_9BACT</name>
<dbReference type="InterPro" id="IPR045864">
    <property type="entry name" value="aa-tRNA-synth_II/BPL/LPL"/>
</dbReference>
<dbReference type="InterPro" id="IPR047090">
    <property type="entry name" value="AspRS_core"/>
</dbReference>
<dbReference type="NCBIfam" id="TIGR00459">
    <property type="entry name" value="aspS_bact"/>
    <property type="match status" value="1"/>
</dbReference>
<feature type="site" description="Important for tRNA non-discrimination" evidence="7">
    <location>
        <position position="83"/>
    </location>
</feature>
<feature type="binding site" evidence="7">
    <location>
        <position position="487"/>
    </location>
    <ligand>
        <name>L-aspartate</name>
        <dbReference type="ChEBI" id="CHEBI:29991"/>
    </ligand>
</feature>
<dbReference type="HAMAP" id="MF_00044">
    <property type="entry name" value="Asp_tRNA_synth_type1"/>
    <property type="match status" value="1"/>
</dbReference>
<feature type="binding site" evidence="7">
    <location>
        <position position="230"/>
    </location>
    <ligand>
        <name>ATP</name>
        <dbReference type="ChEBI" id="CHEBI:30616"/>
    </ligand>
</feature>
<feature type="binding site" evidence="7">
    <location>
        <position position="175"/>
    </location>
    <ligand>
        <name>L-aspartate</name>
        <dbReference type="ChEBI" id="CHEBI:29991"/>
    </ligand>
</feature>
<sequence length="585" mass="64792">MTTSAWERPWCASLGRDNLGQRVEVVGWVRRRRDLGGLVFVDLRDRSGFLQLVFEDAMVAEGEQLSAEDVVRVNGTVRDRAEGQANLELASGEIEIKVEELEVLNSAETPPFVIEDRVNVSEELRLTHRYLDLRRPEMTSNLVLRHQVVAEIRRYFDEMGFIDIETPILTRSTPEGARDFLVPSRIHKGSFYALPQSPQLFKQLLQVAGCGRYMQISRCFRDEDLRADRQPEFTQVDVEASFVCEEDIFTLIEGLCARIFPLVGIDPQAPFPRLSYREAMERFGSDRPDTRFGLELVELGGLAEGCGFKILEQAAAEGRVKGLVLPGGAALSRKQLDGLSEIVRPHGAAGVLWFKRTPDGVASPAKKALGDDGVRGFLDGAGAGEEDLLLAVGGVETVVLGALGALRLHLGREYGLIPEGRHDFLWVTDFPLLEWSEDDQRFFAMHHPFTSPRTEDETLLDSDPGAAYARAYDVVMDGVELGGGSIRIHDPELQTKVFAALGIDEAEAQSRFGFLLEAFRYGVPPHGGIALGLDRLVMLMAGRDSIRDVIAFPKTTSVTCLMTKAPSPVDSRQLVELGLKERVED</sequence>
<dbReference type="InterPro" id="IPR004365">
    <property type="entry name" value="NA-bd_OB_tRNA"/>
</dbReference>
<dbReference type="PANTHER" id="PTHR22594:SF5">
    <property type="entry name" value="ASPARTATE--TRNA LIGASE, MITOCHONDRIAL"/>
    <property type="match status" value="1"/>
</dbReference>
<comment type="function">
    <text evidence="7">Aspartyl-tRNA synthetase with relaxed tRNA specificity since it is able to aspartylate not only its cognate tRNA(Asp) but also tRNA(Asn). Reaction proceeds in two steps: L-aspartate is first activated by ATP to form Asp-AMP and then transferred to the acceptor end of tRNA(Asp/Asn).</text>
</comment>
<dbReference type="AlphaFoldDB" id="A0A8J6Y425"/>
<keyword evidence="6 7" id="KW-0030">Aminoacyl-tRNA synthetase</keyword>
<dbReference type="PROSITE" id="PS50862">
    <property type="entry name" value="AA_TRNA_LIGASE_II"/>
    <property type="match status" value="1"/>
</dbReference>
<reference evidence="9 10" key="1">
    <citation type="submission" date="2020-08" db="EMBL/GenBank/DDBJ databases">
        <title>Acidobacteriota in marine sediments use diverse sulfur dissimilation pathways.</title>
        <authorList>
            <person name="Wasmund K."/>
        </authorList>
    </citation>
    <scope>NUCLEOTIDE SEQUENCE [LARGE SCALE GENOMIC DNA]</scope>
    <source>
        <strain evidence="9">MAG AM3-A</strain>
    </source>
</reference>
<dbReference type="GO" id="GO:0004815">
    <property type="term" value="F:aspartate-tRNA ligase activity"/>
    <property type="evidence" value="ECO:0007669"/>
    <property type="project" value="UniProtKB-UniRule"/>
</dbReference>
<organism evidence="9 10">
    <name type="scientific">Candidatus Sulfomarinibacter kjeldsenii</name>
    <dbReference type="NCBI Taxonomy" id="2885994"/>
    <lineage>
        <taxon>Bacteria</taxon>
        <taxon>Pseudomonadati</taxon>
        <taxon>Acidobacteriota</taxon>
        <taxon>Thermoanaerobaculia</taxon>
        <taxon>Thermoanaerobaculales</taxon>
        <taxon>Candidatus Sulfomarinibacteraceae</taxon>
        <taxon>Candidatus Sulfomarinibacter</taxon>
    </lineage>
</organism>
<keyword evidence="2 7" id="KW-0436">Ligase</keyword>
<evidence type="ECO:0000256" key="2">
    <source>
        <dbReference type="ARBA" id="ARBA00022598"/>
    </source>
</evidence>
<evidence type="ECO:0000256" key="7">
    <source>
        <dbReference type="HAMAP-Rule" id="MF_00044"/>
    </source>
</evidence>
<evidence type="ECO:0000259" key="8">
    <source>
        <dbReference type="PROSITE" id="PS50862"/>
    </source>
</evidence>
<comment type="similarity">
    <text evidence="1 7">Belongs to the class-II aminoacyl-tRNA synthetase family. Type 1 subfamily.</text>
</comment>
<feature type="binding site" evidence="7">
    <location>
        <begin position="532"/>
        <end position="535"/>
    </location>
    <ligand>
        <name>ATP</name>
        <dbReference type="ChEBI" id="CHEBI:30616"/>
    </ligand>
</feature>
<dbReference type="EC" id="6.1.1.23" evidence="7"/>
<feature type="region of interest" description="Aspartate" evidence="7">
    <location>
        <begin position="199"/>
        <end position="202"/>
    </location>
</feature>
<dbReference type="InterPro" id="IPR029351">
    <property type="entry name" value="GAD_dom"/>
</dbReference>
<feature type="domain" description="Aminoacyl-transfer RNA synthetases class-II family profile" evidence="8">
    <location>
        <begin position="142"/>
        <end position="553"/>
    </location>
</feature>
<dbReference type="InterPro" id="IPR047089">
    <property type="entry name" value="Asp-tRNA-ligase_1_N"/>
</dbReference>
<dbReference type="PRINTS" id="PR01042">
    <property type="entry name" value="TRNASYNTHASP"/>
</dbReference>
<dbReference type="Pfam" id="PF02938">
    <property type="entry name" value="GAD"/>
    <property type="match status" value="1"/>
</dbReference>
<dbReference type="CDD" id="cd00777">
    <property type="entry name" value="AspRS_core"/>
    <property type="match status" value="1"/>
</dbReference>
<dbReference type="GO" id="GO:0003676">
    <property type="term" value="F:nucleic acid binding"/>
    <property type="evidence" value="ECO:0007669"/>
    <property type="project" value="InterPro"/>
</dbReference>
<protein>
    <recommendedName>
        <fullName evidence="7">Aspartate--tRNA(Asp/Asn) ligase</fullName>
        <ecNumber evidence="7">6.1.1.23</ecNumber>
    </recommendedName>
    <alternativeName>
        <fullName evidence="7">Aspartyl-tRNA synthetase</fullName>
        <shortName evidence="7">AspRS</shortName>
    </alternativeName>
    <alternativeName>
        <fullName evidence="7">Non-discriminating aspartyl-tRNA synthetase</fullName>
        <shortName evidence="7">ND-AspRS</shortName>
    </alternativeName>
</protein>
<keyword evidence="3 7" id="KW-0547">Nucleotide-binding</keyword>
<dbReference type="InterPro" id="IPR002312">
    <property type="entry name" value="Asp/Asn-tRNA-synth_IIb"/>
</dbReference>
<dbReference type="NCBIfam" id="NF001750">
    <property type="entry name" value="PRK00476.1"/>
    <property type="match status" value="1"/>
</dbReference>
<dbReference type="SUPFAM" id="SSF55261">
    <property type="entry name" value="GAD domain-like"/>
    <property type="match status" value="1"/>
</dbReference>
<dbReference type="Gene3D" id="3.30.1360.30">
    <property type="entry name" value="GAD-like domain"/>
    <property type="match status" value="1"/>
</dbReference>
<dbReference type="Pfam" id="PF01336">
    <property type="entry name" value="tRNA_anti-codon"/>
    <property type="match status" value="1"/>
</dbReference>
<evidence type="ECO:0000256" key="3">
    <source>
        <dbReference type="ARBA" id="ARBA00022741"/>
    </source>
</evidence>
<dbReference type="SUPFAM" id="SSF55681">
    <property type="entry name" value="Class II aaRS and biotin synthetases"/>
    <property type="match status" value="1"/>
</dbReference>
<dbReference type="GO" id="GO:0005524">
    <property type="term" value="F:ATP binding"/>
    <property type="evidence" value="ECO:0007669"/>
    <property type="project" value="UniProtKB-UniRule"/>
</dbReference>
<dbReference type="EMBL" id="JACXWA010000062">
    <property type="protein sequence ID" value="MBD3870433.1"/>
    <property type="molecule type" value="Genomic_DNA"/>
</dbReference>
<feature type="binding site" evidence="7">
    <location>
        <position position="221"/>
    </location>
    <ligand>
        <name>L-aspartate</name>
        <dbReference type="ChEBI" id="CHEBI:29991"/>
    </ligand>
</feature>
<evidence type="ECO:0000313" key="10">
    <source>
        <dbReference type="Proteomes" id="UP000598633"/>
    </source>
</evidence>
<evidence type="ECO:0000256" key="6">
    <source>
        <dbReference type="ARBA" id="ARBA00023146"/>
    </source>
</evidence>
<keyword evidence="4 7" id="KW-0067">ATP-binding</keyword>
<keyword evidence="7" id="KW-0963">Cytoplasm</keyword>
<feature type="binding site" evidence="7">
    <location>
        <position position="480"/>
    </location>
    <ligand>
        <name>ATP</name>
        <dbReference type="ChEBI" id="CHEBI:30616"/>
    </ligand>
</feature>
<evidence type="ECO:0000256" key="1">
    <source>
        <dbReference type="ARBA" id="ARBA00006303"/>
    </source>
</evidence>
<dbReference type="InterPro" id="IPR004115">
    <property type="entry name" value="GAD-like_sf"/>
</dbReference>
<feature type="binding site" evidence="7">
    <location>
        <begin position="221"/>
        <end position="223"/>
    </location>
    <ligand>
        <name>ATP</name>
        <dbReference type="ChEBI" id="CHEBI:30616"/>
    </ligand>
</feature>
<dbReference type="Proteomes" id="UP000598633">
    <property type="component" value="Unassembled WGS sequence"/>
</dbReference>
<dbReference type="GO" id="GO:0005737">
    <property type="term" value="C:cytoplasm"/>
    <property type="evidence" value="ECO:0007669"/>
    <property type="project" value="UniProtKB-SubCell"/>
</dbReference>
<dbReference type="Gene3D" id="2.40.50.140">
    <property type="entry name" value="Nucleic acid-binding proteins"/>
    <property type="match status" value="1"/>
</dbReference>
<gene>
    <name evidence="7 9" type="primary">aspS</name>
    <name evidence="9" type="ORF">IFJ97_03625</name>
</gene>
<dbReference type="Pfam" id="PF00152">
    <property type="entry name" value="tRNA-synt_2"/>
    <property type="match status" value="1"/>
</dbReference>
<evidence type="ECO:0000256" key="4">
    <source>
        <dbReference type="ARBA" id="ARBA00022840"/>
    </source>
</evidence>
<comment type="caution">
    <text evidence="9">The sequence shown here is derived from an EMBL/GenBank/DDBJ whole genome shotgun (WGS) entry which is preliminary data.</text>
</comment>
<dbReference type="GO" id="GO:0006422">
    <property type="term" value="P:aspartyl-tRNA aminoacylation"/>
    <property type="evidence" value="ECO:0007669"/>
    <property type="project" value="UniProtKB-UniRule"/>
</dbReference>
<accession>A0A8J6Y425</accession>
<comment type="subunit">
    <text evidence="7">Homodimer.</text>
</comment>
<dbReference type="Gene3D" id="3.30.930.10">
    <property type="entry name" value="Bira Bifunctional Protein, Domain 2"/>
    <property type="match status" value="1"/>
</dbReference>
<dbReference type="InterPro" id="IPR004364">
    <property type="entry name" value="Aa-tRNA-synt_II"/>
</dbReference>
<dbReference type="InterPro" id="IPR004524">
    <property type="entry name" value="Asp-tRNA-ligase_1"/>
</dbReference>
<dbReference type="InterPro" id="IPR012340">
    <property type="entry name" value="NA-bd_OB-fold"/>
</dbReference>
<dbReference type="InterPro" id="IPR006195">
    <property type="entry name" value="aa-tRNA-synth_II"/>
</dbReference>
<comment type="caution">
    <text evidence="7">Lacks conserved residue(s) required for the propagation of feature annotation.</text>
</comment>
<feature type="binding site" evidence="7">
    <location>
        <position position="446"/>
    </location>
    <ligand>
        <name>L-aspartate</name>
        <dbReference type="ChEBI" id="CHEBI:29991"/>
    </ligand>
</feature>
<evidence type="ECO:0000313" key="9">
    <source>
        <dbReference type="EMBL" id="MBD3870433.1"/>
    </source>
</evidence>
<dbReference type="CDD" id="cd04317">
    <property type="entry name" value="EcAspRS_like_N"/>
    <property type="match status" value="1"/>
</dbReference>
<comment type="catalytic activity">
    <reaction evidence="7">
        <text>tRNA(Asx) + L-aspartate + ATP = L-aspartyl-tRNA(Asx) + AMP + diphosphate</text>
        <dbReference type="Rhea" id="RHEA:18349"/>
        <dbReference type="Rhea" id="RHEA-COMP:9710"/>
        <dbReference type="Rhea" id="RHEA-COMP:9711"/>
        <dbReference type="ChEBI" id="CHEBI:29991"/>
        <dbReference type="ChEBI" id="CHEBI:30616"/>
        <dbReference type="ChEBI" id="CHEBI:33019"/>
        <dbReference type="ChEBI" id="CHEBI:78442"/>
        <dbReference type="ChEBI" id="CHEBI:78516"/>
        <dbReference type="ChEBI" id="CHEBI:456215"/>
        <dbReference type="EC" id="6.1.1.23"/>
    </reaction>
</comment>
<dbReference type="PANTHER" id="PTHR22594">
    <property type="entry name" value="ASPARTYL/LYSYL-TRNA SYNTHETASE"/>
    <property type="match status" value="1"/>
</dbReference>
<dbReference type="SUPFAM" id="SSF50249">
    <property type="entry name" value="Nucleic acid-binding proteins"/>
    <property type="match status" value="1"/>
</dbReference>